<reference evidence="4 5" key="1">
    <citation type="journal article" date="2013" name="Mar. Genomics">
        <title>Expression of sulfatases in Rhodopirellula baltica and the diversity of sulfatases in the genus Rhodopirellula.</title>
        <authorList>
            <person name="Wegner C.E."/>
            <person name="Richter-Heitmann T."/>
            <person name="Klindworth A."/>
            <person name="Klockow C."/>
            <person name="Richter M."/>
            <person name="Achstetter T."/>
            <person name="Glockner F.O."/>
            <person name="Harder J."/>
        </authorList>
    </citation>
    <scope>NUCLEOTIDE SEQUENCE [LARGE SCALE GENOMIC DNA]</scope>
    <source>
        <strain evidence="4 5">WH47</strain>
    </source>
</reference>
<dbReference type="EMBL" id="AFAR01000212">
    <property type="protein sequence ID" value="EGF25776.1"/>
    <property type="molecule type" value="Genomic_DNA"/>
</dbReference>
<gene>
    <name evidence="4" type="ORF">RBWH47_03570</name>
</gene>
<dbReference type="GO" id="GO:0016787">
    <property type="term" value="F:hydrolase activity"/>
    <property type="evidence" value="ECO:0007669"/>
    <property type="project" value="UniProtKB-KW"/>
</dbReference>
<dbReference type="PATRIC" id="fig|991778.3.peg.4547"/>
<organism evidence="4 5">
    <name type="scientific">Rhodopirellula baltica WH47</name>
    <dbReference type="NCBI Taxonomy" id="991778"/>
    <lineage>
        <taxon>Bacteria</taxon>
        <taxon>Pseudomonadati</taxon>
        <taxon>Planctomycetota</taxon>
        <taxon>Planctomycetia</taxon>
        <taxon>Pirellulales</taxon>
        <taxon>Pirellulaceae</taxon>
        <taxon>Rhodopirellula</taxon>
    </lineage>
</organism>
<dbReference type="AlphaFoldDB" id="F2AX37"/>
<dbReference type="InterPro" id="IPR013658">
    <property type="entry name" value="SGL"/>
</dbReference>
<name>F2AX37_RHOBT</name>
<sequence>MENCTGQIRECTIDASRLGEHDRQICVAPVSWIRCFATHPSIPTLLIEIPNMMSLSLCHRRVAFMAIAASMMLLMTCCGAIAQTPSTIGKVERLDDSLDQYVAKGTKIEVLAAGFTWTEGPVWVPSKEDGGEGSLLFSDIPRNSIFRWSESEGVELFLQPSGYTGNTYYGLEPGSNGLMLDAKGRLVMCEHGDRRVSVLTVDGGKRTIVDNYQGKRLNSPNDLVFDKAGNLYFTDPPYGLPERAEDKRRELDFCGVYRVTKTGDITLLTDSIARPNGIGLSPDESTLYVAQSDPQEPIWMAFPLKSNGTLGQRRVLGNASDAMKEFPGLPDGMAIHSDGTLFASGPGGIYVMTSEGKLLGRIITGGRTSNCTFDSDENWLYMTADDKLCRIRISH</sequence>
<dbReference type="InterPro" id="IPR051262">
    <property type="entry name" value="SMP-30/CGR1_Lactonase"/>
</dbReference>
<dbReference type="Pfam" id="PF08450">
    <property type="entry name" value="SGL"/>
    <property type="match status" value="1"/>
</dbReference>
<dbReference type="Gene3D" id="2.120.10.30">
    <property type="entry name" value="TolB, C-terminal domain"/>
    <property type="match status" value="1"/>
</dbReference>
<comment type="caution">
    <text evidence="4">The sequence shown here is derived from an EMBL/GenBank/DDBJ whole genome shotgun (WGS) entry which is preliminary data.</text>
</comment>
<keyword evidence="1" id="KW-0378">Hydrolase</keyword>
<accession>F2AX37</accession>
<dbReference type="SUPFAM" id="SSF63829">
    <property type="entry name" value="Calcium-dependent phosphotriesterase"/>
    <property type="match status" value="1"/>
</dbReference>
<proteinExistence type="predicted"/>
<dbReference type="InterPro" id="IPR011042">
    <property type="entry name" value="6-blade_b-propeller_TolB-like"/>
</dbReference>
<feature type="transmembrane region" description="Helical" evidence="2">
    <location>
        <begin position="62"/>
        <end position="82"/>
    </location>
</feature>
<evidence type="ECO:0000313" key="5">
    <source>
        <dbReference type="Proteomes" id="UP000006222"/>
    </source>
</evidence>
<dbReference type="PANTHER" id="PTHR47572">
    <property type="entry name" value="LIPOPROTEIN-RELATED"/>
    <property type="match status" value="1"/>
</dbReference>
<dbReference type="Proteomes" id="UP000006222">
    <property type="component" value="Unassembled WGS sequence"/>
</dbReference>
<dbReference type="PANTHER" id="PTHR47572:SF4">
    <property type="entry name" value="LACTONASE DRP35"/>
    <property type="match status" value="1"/>
</dbReference>
<feature type="domain" description="SMP-30/Gluconolactonase/LRE-like region" evidence="3">
    <location>
        <begin position="117"/>
        <end position="384"/>
    </location>
</feature>
<evidence type="ECO:0000256" key="1">
    <source>
        <dbReference type="ARBA" id="ARBA00022801"/>
    </source>
</evidence>
<evidence type="ECO:0000313" key="4">
    <source>
        <dbReference type="EMBL" id="EGF25776.1"/>
    </source>
</evidence>
<evidence type="ECO:0000256" key="2">
    <source>
        <dbReference type="SAM" id="Phobius"/>
    </source>
</evidence>
<protein>
    <submittedName>
        <fullName evidence="4">Gluconolactonase</fullName>
    </submittedName>
</protein>
<keyword evidence="2" id="KW-0472">Membrane</keyword>
<evidence type="ECO:0000259" key="3">
    <source>
        <dbReference type="Pfam" id="PF08450"/>
    </source>
</evidence>
<keyword evidence="2" id="KW-0812">Transmembrane</keyword>
<keyword evidence="2" id="KW-1133">Transmembrane helix</keyword>